<dbReference type="OrthoDB" id="311825at2759"/>
<feature type="compositionally biased region" description="Basic and acidic residues" evidence="1">
    <location>
        <begin position="311"/>
        <end position="320"/>
    </location>
</feature>
<reference evidence="2" key="1">
    <citation type="submission" date="2019-06" db="EMBL/GenBank/DDBJ databases">
        <authorList>
            <person name="Zheng W."/>
        </authorList>
    </citation>
    <scope>NUCLEOTIDE SEQUENCE</scope>
    <source>
        <strain evidence="2">QDHG01</strain>
    </source>
</reference>
<feature type="compositionally biased region" description="Polar residues" evidence="1">
    <location>
        <begin position="286"/>
        <end position="309"/>
    </location>
</feature>
<proteinExistence type="predicted"/>
<organism evidence="2 3">
    <name type="scientific">Halteria grandinella</name>
    <dbReference type="NCBI Taxonomy" id="5974"/>
    <lineage>
        <taxon>Eukaryota</taxon>
        <taxon>Sar</taxon>
        <taxon>Alveolata</taxon>
        <taxon>Ciliophora</taxon>
        <taxon>Intramacronucleata</taxon>
        <taxon>Spirotrichea</taxon>
        <taxon>Stichotrichia</taxon>
        <taxon>Sporadotrichida</taxon>
        <taxon>Halteriidae</taxon>
        <taxon>Halteria</taxon>
    </lineage>
</organism>
<comment type="caution">
    <text evidence="2">The sequence shown here is derived from an EMBL/GenBank/DDBJ whole genome shotgun (WGS) entry which is preliminary data.</text>
</comment>
<gene>
    <name evidence="2" type="ORF">FGO68_gene5636</name>
</gene>
<evidence type="ECO:0000313" key="2">
    <source>
        <dbReference type="EMBL" id="TNV81807.1"/>
    </source>
</evidence>
<accession>A0A8J8NUE3</accession>
<dbReference type="Proteomes" id="UP000785679">
    <property type="component" value="Unassembled WGS sequence"/>
</dbReference>
<dbReference type="EMBL" id="RRYP01005715">
    <property type="protein sequence ID" value="TNV81807.1"/>
    <property type="molecule type" value="Genomic_DNA"/>
</dbReference>
<dbReference type="AlphaFoldDB" id="A0A8J8NUE3"/>
<evidence type="ECO:0000313" key="3">
    <source>
        <dbReference type="Proteomes" id="UP000785679"/>
    </source>
</evidence>
<sequence>MYLGSPRVAGWGQNSSGGPIGGCTDMNRTQLIYKDIGVQYKLNGAGRDTYIFSNNGGFSDVYYQPGTYEKPGTMLPTIRGKLAAEKKPTIHSKSVYYRQDGTGRDTYIATGNGGYCNPNKQVEYRVAFKNSLRQYEPIIHLPPTFAQRSRKYAAGQKKLSIGGMQELSNTFYNTGLNKMTIDESNQRAEYNFTSPIRINESQEALGKIQPSTGRNADNFENVRTKLDTLQINMRTGDSFRDDAQKSDIARFSQTSATKFLIDNPKTEHQINLKNYQKFLDDRLSRPKQSPIRQSPQLSPRSPRLDTQSPEPFKHDQSHSKFDTITKALQTTLSSPKGNPYGNQQVIKISDQKSSFPAIAYPLKPQLAIDHLIQHTDGHQESPKLVKKAHSPENRQQHSHQ</sequence>
<evidence type="ECO:0000256" key="1">
    <source>
        <dbReference type="SAM" id="MobiDB-lite"/>
    </source>
</evidence>
<feature type="region of interest" description="Disordered" evidence="1">
    <location>
        <begin position="372"/>
        <end position="400"/>
    </location>
</feature>
<keyword evidence="3" id="KW-1185">Reference proteome</keyword>
<protein>
    <submittedName>
        <fullName evidence="2">Uncharacterized protein</fullName>
    </submittedName>
</protein>
<feature type="region of interest" description="Disordered" evidence="1">
    <location>
        <begin position="283"/>
        <end position="320"/>
    </location>
</feature>
<name>A0A8J8NUE3_HALGN</name>